<proteinExistence type="predicted"/>
<dbReference type="PANTHER" id="PTHR31089">
    <property type="entry name" value="CYCLIC DOF FACTOR 2"/>
    <property type="match status" value="1"/>
</dbReference>
<evidence type="ECO:0000259" key="9">
    <source>
        <dbReference type="PROSITE" id="PS50884"/>
    </source>
</evidence>
<dbReference type="AlphaFoldDB" id="A0ABD3I8N8"/>
<keyword evidence="11" id="KW-1185">Reference proteome</keyword>
<keyword evidence="3" id="KW-0862">Zinc</keyword>
<feature type="compositionally biased region" description="Acidic residues" evidence="8">
    <location>
        <begin position="133"/>
        <end position="143"/>
    </location>
</feature>
<feature type="region of interest" description="Disordered" evidence="8">
    <location>
        <begin position="227"/>
        <end position="260"/>
    </location>
</feature>
<feature type="region of interest" description="Disordered" evidence="8">
    <location>
        <begin position="570"/>
        <end position="602"/>
    </location>
</feature>
<organism evidence="10 11">
    <name type="scientific">Riccia sorocarpa</name>
    <dbReference type="NCBI Taxonomy" id="122646"/>
    <lineage>
        <taxon>Eukaryota</taxon>
        <taxon>Viridiplantae</taxon>
        <taxon>Streptophyta</taxon>
        <taxon>Embryophyta</taxon>
        <taxon>Marchantiophyta</taxon>
        <taxon>Marchantiopsida</taxon>
        <taxon>Marchantiidae</taxon>
        <taxon>Marchantiales</taxon>
        <taxon>Ricciaceae</taxon>
        <taxon>Riccia</taxon>
    </lineage>
</organism>
<feature type="region of interest" description="Disordered" evidence="8">
    <location>
        <begin position="322"/>
        <end position="355"/>
    </location>
</feature>
<name>A0ABD3I8N8_9MARC</name>
<dbReference type="PROSITE" id="PS50884">
    <property type="entry name" value="ZF_DOF_2"/>
    <property type="match status" value="1"/>
</dbReference>
<evidence type="ECO:0000313" key="11">
    <source>
        <dbReference type="Proteomes" id="UP001633002"/>
    </source>
</evidence>
<dbReference type="InterPro" id="IPR045174">
    <property type="entry name" value="Dof"/>
</dbReference>
<dbReference type="PANTHER" id="PTHR31089:SF1">
    <property type="entry name" value="CYCLIC DOF FACTOR 3"/>
    <property type="match status" value="1"/>
</dbReference>
<evidence type="ECO:0000256" key="7">
    <source>
        <dbReference type="ARBA" id="ARBA00023242"/>
    </source>
</evidence>
<feature type="compositionally biased region" description="Basic and acidic residues" evidence="8">
    <location>
        <begin position="166"/>
        <end position="177"/>
    </location>
</feature>
<keyword evidence="1" id="KW-0479">Metal-binding</keyword>
<gene>
    <name evidence="10" type="ORF">R1sor_018080</name>
</gene>
<dbReference type="EMBL" id="JBJQOH010000001">
    <property type="protein sequence ID" value="KAL3700058.1"/>
    <property type="molecule type" value="Genomic_DNA"/>
</dbReference>
<feature type="domain" description="Dof-type" evidence="9">
    <location>
        <begin position="182"/>
        <end position="236"/>
    </location>
</feature>
<evidence type="ECO:0000313" key="10">
    <source>
        <dbReference type="EMBL" id="KAL3700058.1"/>
    </source>
</evidence>
<feature type="compositionally biased region" description="Polar residues" evidence="8">
    <location>
        <begin position="322"/>
        <end position="331"/>
    </location>
</feature>
<feature type="compositionally biased region" description="Polar residues" evidence="8">
    <location>
        <begin position="345"/>
        <end position="355"/>
    </location>
</feature>
<keyword evidence="4" id="KW-0805">Transcription regulation</keyword>
<dbReference type="InterPro" id="IPR003851">
    <property type="entry name" value="Znf_Dof"/>
</dbReference>
<evidence type="ECO:0000256" key="2">
    <source>
        <dbReference type="ARBA" id="ARBA00022771"/>
    </source>
</evidence>
<dbReference type="GO" id="GO:0003677">
    <property type="term" value="F:DNA binding"/>
    <property type="evidence" value="ECO:0007669"/>
    <property type="project" value="UniProtKB-KW"/>
</dbReference>
<comment type="caution">
    <text evidence="10">The sequence shown here is derived from an EMBL/GenBank/DDBJ whole genome shotgun (WGS) entry which is preliminary data.</text>
</comment>
<accession>A0ABD3I8N8</accession>
<reference evidence="10 11" key="1">
    <citation type="submission" date="2024-09" db="EMBL/GenBank/DDBJ databases">
        <title>Chromosome-scale assembly of Riccia sorocarpa.</title>
        <authorList>
            <person name="Paukszto L."/>
        </authorList>
    </citation>
    <scope>NUCLEOTIDE SEQUENCE [LARGE SCALE GENOMIC DNA]</scope>
    <source>
        <strain evidence="10">LP-2024</strain>
        <tissue evidence="10">Aerial parts of the thallus</tissue>
    </source>
</reference>
<keyword evidence="2" id="KW-0863">Zinc-finger</keyword>
<dbReference type="Pfam" id="PF02701">
    <property type="entry name" value="Zn_ribbon_Dof"/>
    <property type="match status" value="1"/>
</dbReference>
<evidence type="ECO:0000256" key="4">
    <source>
        <dbReference type="ARBA" id="ARBA00023015"/>
    </source>
</evidence>
<feature type="compositionally biased region" description="Low complexity" evidence="8">
    <location>
        <begin position="570"/>
        <end position="586"/>
    </location>
</feature>
<keyword evidence="5" id="KW-0238">DNA-binding</keyword>
<protein>
    <recommendedName>
        <fullName evidence="9">Dof-type domain-containing protein</fullName>
    </recommendedName>
</protein>
<evidence type="ECO:0000256" key="6">
    <source>
        <dbReference type="ARBA" id="ARBA00023163"/>
    </source>
</evidence>
<feature type="region of interest" description="Disordered" evidence="8">
    <location>
        <begin position="30"/>
        <end position="97"/>
    </location>
</feature>
<dbReference type="Proteomes" id="UP001633002">
    <property type="component" value="Unassembled WGS sequence"/>
</dbReference>
<sequence length="700" mass="71477">MDPPIKLFGQTIAKVASSAFTASCGEGEEAEAAATTSSGRWSDVPFSSQEVKETGTDTSGAVDVDGDGLTCIRQDPKSGSLPDLSTANNSADEEMLAVSPRGEGIRVDENRNAHVTPLASQSEGRAGAGGGVGEDENSEDEEGSQISGRGKKESAVAGGGGGGESEYGKGGEKIPRRPENAVACPRCHSLETKFCYYNNYNVNQPRHFCKHCQRYWTAGGTLRNVPVGAGRRKNKHTSSTISPRGQTPEAGTVRGDAPDTASPLIVTKGVVQVPIQVSLVQGAGGNAGVMRMAVPATSDPSVLPLLRMQPQQMDPSIFMSTSEAGTSSDTGTVPCKRSRLATPGYSETSTGANDMDQQQQQGCWVQKSSTNKEESACSPLTPTSNNIIVHEIKGEPGGACSMIGVAPASPLTGPVVGVPDQQHTVTNNNTLPCPGAWSGANSQATMAPHGATGGGPFGFYNGGWPYGYNVGVGWNGPPAFCPGGVAPAGTPGVTGPPPPGGIAAAWNGITGSVWTGVPWPMPGLAWGPAWAMAPWAMATAGPGGVSMGPMTQTIPMSSGAGAGILAAPMPSTTTTTAAGPGSPPSSLGKHSRGGGPQLAAAAAAAPACEGGGRGKVDGNGGLWAPKSLRMADPEEAVRSSVWRILGVRSIPSMTTSSTFSVFQTRNEAKKIADDDQQVVQASLHANPAAMSRSMIFRESN</sequence>
<dbReference type="PROSITE" id="PS01361">
    <property type="entry name" value="ZF_DOF_1"/>
    <property type="match status" value="1"/>
</dbReference>
<evidence type="ECO:0000256" key="3">
    <source>
        <dbReference type="ARBA" id="ARBA00022833"/>
    </source>
</evidence>
<keyword evidence="6" id="KW-0804">Transcription</keyword>
<feature type="region of interest" description="Disordered" evidence="8">
    <location>
        <begin position="115"/>
        <end position="177"/>
    </location>
</feature>
<evidence type="ECO:0000256" key="1">
    <source>
        <dbReference type="ARBA" id="ARBA00022723"/>
    </source>
</evidence>
<evidence type="ECO:0000256" key="5">
    <source>
        <dbReference type="ARBA" id="ARBA00023125"/>
    </source>
</evidence>
<keyword evidence="7" id="KW-0539">Nucleus</keyword>
<dbReference type="GO" id="GO:0008270">
    <property type="term" value="F:zinc ion binding"/>
    <property type="evidence" value="ECO:0007669"/>
    <property type="project" value="UniProtKB-KW"/>
</dbReference>
<evidence type="ECO:0000256" key="8">
    <source>
        <dbReference type="SAM" id="MobiDB-lite"/>
    </source>
</evidence>